<comment type="caution">
    <text evidence="3">The sequence shown here is derived from an EMBL/GenBank/DDBJ whole genome shotgun (WGS) entry which is preliminary data.</text>
</comment>
<gene>
    <name evidence="3" type="ORF">A2469_00045</name>
</gene>
<evidence type="ECO:0000313" key="3">
    <source>
        <dbReference type="EMBL" id="OGH89655.1"/>
    </source>
</evidence>
<evidence type="ECO:0000256" key="2">
    <source>
        <dbReference type="SAM" id="MobiDB-lite"/>
    </source>
</evidence>
<dbReference type="Proteomes" id="UP000178895">
    <property type="component" value="Unassembled WGS sequence"/>
</dbReference>
<reference evidence="3 4" key="1">
    <citation type="journal article" date="2016" name="Nat. Commun.">
        <title>Thousands of microbial genomes shed light on interconnected biogeochemical processes in an aquifer system.</title>
        <authorList>
            <person name="Anantharaman K."/>
            <person name="Brown C.T."/>
            <person name="Hug L.A."/>
            <person name="Sharon I."/>
            <person name="Castelle C.J."/>
            <person name="Probst A.J."/>
            <person name="Thomas B.C."/>
            <person name="Singh A."/>
            <person name="Wilkins M.J."/>
            <person name="Karaoz U."/>
            <person name="Brodie E.L."/>
            <person name="Williams K.H."/>
            <person name="Hubbard S.S."/>
            <person name="Banfield J.F."/>
        </authorList>
    </citation>
    <scope>NUCLEOTIDE SEQUENCE [LARGE SCALE GENOMIC DNA]</scope>
</reference>
<feature type="coiled-coil region" evidence="1">
    <location>
        <begin position="72"/>
        <end position="99"/>
    </location>
</feature>
<evidence type="ECO:0000256" key="1">
    <source>
        <dbReference type="SAM" id="Coils"/>
    </source>
</evidence>
<proteinExistence type="predicted"/>
<accession>A0A1F6P0F5</accession>
<feature type="coiled-coil region" evidence="1">
    <location>
        <begin position="647"/>
        <end position="725"/>
    </location>
</feature>
<feature type="region of interest" description="Disordered" evidence="2">
    <location>
        <begin position="151"/>
        <end position="172"/>
    </location>
</feature>
<feature type="compositionally biased region" description="Basic and acidic residues" evidence="2">
    <location>
        <begin position="153"/>
        <end position="164"/>
    </location>
</feature>
<organism evidence="3 4">
    <name type="scientific">Candidatus Magasanikbacteria bacterium RIFOXYC2_FULL_40_16</name>
    <dbReference type="NCBI Taxonomy" id="1798703"/>
    <lineage>
        <taxon>Bacteria</taxon>
        <taxon>Candidatus Magasanikiibacteriota</taxon>
    </lineage>
</organism>
<dbReference type="EMBL" id="MFQY01000036">
    <property type="protein sequence ID" value="OGH89655.1"/>
    <property type="molecule type" value="Genomic_DNA"/>
</dbReference>
<protein>
    <submittedName>
        <fullName evidence="3">Uncharacterized protein</fullName>
    </submittedName>
</protein>
<evidence type="ECO:0000313" key="4">
    <source>
        <dbReference type="Proteomes" id="UP000178895"/>
    </source>
</evidence>
<sequence>MTDEKKQNNHDGKEMSEAKLIEKGISNLEDEMLDFVEVYGERIKGKVELINGLFGEVDELRKEFKGAAGEEEKAVEDMIQKAKERLESIKEKFRAAVTECAEFAAEEEIKTKEKPEQVAEIIPVRPVPLEEATESLRGGIKGLDKLAGLKLSDQSDQKDKTEKKGGKKKKGKAVKLSEAVPVVEVAPVAVEAEPTEKTIQPEPVVKSAETEAKKERKFPVGKLEVGPYLDLIINQADKSAVEIKSHEAVRLIAEDFDKVGDNFLVSVGLEFFESKIEELKNEKYKTPGEFKENAKRILKEIIDKAEGKTEVVEAPPAVEKVFQDKEDYLSKIIAEAESRGIAEDRIIQEIKRGKEGEEFRKWLGGKELAKLIEQIKSIKKIGATPEETKENFYSDLRGIIKSLSDKFFGVDLGIENLDAQKEEIKKLFYMANPRNEVIDFLRELERKGNIKKETLEFVEEGVNMMDSKLNAENEDDFFGRVKNIMKELREIDKDRPAVEAVPEPVFRPLEPGESDGVPEPIDLSESTASEAVPEFIQPENEPVGLEKSTELIRKNKISTAEKRSEIDWIMSAYDPKAEIDILRKYADGVVDKERARDYPNWQDEDFGDLLTELEIENPQLFVYDKEDTFAGRQVEAERLLKREPAEAENAEVLRIAEEERLKQVLEEKRRAYVKAKKDYEKKDGVLSKVGRFFSRKKAVDVEANFAQAEAEYKQARAEYVGAEVIRALGEKTSLVDAQILEDVKTAGLGEKTWARVRGIYKKLGDLNLESKMKDKPKSWLGKMGARMLSVRTAINAGLVGVGFATGGVGFAVTGAARAGMRFIGTSGFSYDLMKNAAIAKEEKSGLLADLSIEDINNLSEDNLNERLEMIEARCCLDGVVLSQSKYTELYNRLQDRLRVLYGERVTNLDEILDESDKYVKKNIKEQTKIKNRHKIIALSAGVVSASGLVGKAIKNVAGGVSAVKDWITGGHAETHDVARGTAPDVSEAPSASVSVEEVTPKVDFTGLSPQEVHSQLEVSLGYDAVAGKGEGITHVIYKDIAAHPEKLQLYAEKIPEVRKLLDAHNGNVKELFSPEISLKKLPVDTRKILFDIYKNDFNDSAVDWRDALHIKEPEKVAVVFDGERYRLGATDGSDVEDKLYLEKREVTTENLGKLSDEELGTKIKADVGEMVGGQDELTVRGRPDLRAVKEYEETNFSSETAEPRSAERVEKIVMPVDLPKEAKIGSLEEMAAIVEKQKVLAIAPDVKPDAISGADEAAVRVEEVKTAETVNELAIDPIIIDRYEKLYDSEFNKYLGYLKNKVVYHSLEGGSVGDSAAFGMMVAEDFAKSEKINPADKGLIEILGSESRAKPEEMAEAVRINMINNVTGEWEKEADLLLNMESSADKEISVEPSGCHAIKLTVGNKDYFILDKGNKFSLNETGNIIATDLDGKEHLVDVDMDETPPRVALRE</sequence>
<keyword evidence="1" id="KW-0175">Coiled coil</keyword>
<name>A0A1F6P0F5_9BACT</name>